<feature type="transmembrane region" description="Helical" evidence="15">
    <location>
        <begin position="298"/>
        <end position="319"/>
    </location>
</feature>
<dbReference type="SUPFAM" id="SSF53850">
    <property type="entry name" value="Periplasmic binding protein-like II"/>
    <property type="match status" value="1"/>
</dbReference>
<dbReference type="InterPro" id="IPR001789">
    <property type="entry name" value="Sig_transdc_resp-reg_receiver"/>
</dbReference>
<evidence type="ECO:0000256" key="4">
    <source>
        <dbReference type="ARBA" id="ARBA00022553"/>
    </source>
</evidence>
<dbReference type="OrthoDB" id="9816309at2"/>
<dbReference type="SUPFAM" id="SSF52172">
    <property type="entry name" value="CheY-like"/>
    <property type="match status" value="1"/>
</dbReference>
<evidence type="ECO:0000259" key="16">
    <source>
        <dbReference type="PROSITE" id="PS50109"/>
    </source>
</evidence>
<dbReference type="InterPro" id="IPR003661">
    <property type="entry name" value="HisK_dim/P_dom"/>
</dbReference>
<dbReference type="InterPro" id="IPR036097">
    <property type="entry name" value="HisK_dim/P_sf"/>
</dbReference>
<gene>
    <name evidence="18" type="ORF">SAMN02745704_02875</name>
</gene>
<evidence type="ECO:0000256" key="7">
    <source>
        <dbReference type="ARBA" id="ARBA00022741"/>
    </source>
</evidence>
<dbReference type="InterPro" id="IPR036890">
    <property type="entry name" value="HATPase_C_sf"/>
</dbReference>
<evidence type="ECO:0000256" key="10">
    <source>
        <dbReference type="ARBA" id="ARBA00022989"/>
    </source>
</evidence>
<dbReference type="SMART" id="SM00387">
    <property type="entry name" value="HATPase_c"/>
    <property type="match status" value="1"/>
</dbReference>
<keyword evidence="4 13" id="KW-0597">Phosphoprotein</keyword>
<dbReference type="EC" id="2.7.13.3" evidence="3"/>
<dbReference type="PROSITE" id="PS50109">
    <property type="entry name" value="HIS_KIN"/>
    <property type="match status" value="1"/>
</dbReference>
<feature type="domain" description="Histidine kinase" evidence="16">
    <location>
        <begin position="351"/>
        <end position="579"/>
    </location>
</feature>
<dbReference type="CDD" id="cd16922">
    <property type="entry name" value="HATPase_EvgS-ArcB-TorS-like"/>
    <property type="match status" value="1"/>
</dbReference>
<evidence type="ECO:0000313" key="18">
    <source>
        <dbReference type="EMBL" id="SKA97763.1"/>
    </source>
</evidence>
<evidence type="ECO:0000256" key="5">
    <source>
        <dbReference type="ARBA" id="ARBA00022679"/>
    </source>
</evidence>
<evidence type="ECO:0000256" key="3">
    <source>
        <dbReference type="ARBA" id="ARBA00012438"/>
    </source>
</evidence>
<protein>
    <recommendedName>
        <fullName evidence="3">histidine kinase</fullName>
        <ecNumber evidence="3">2.7.13.3</ecNumber>
    </recommendedName>
</protein>
<accession>A0A1T4Y7V2</accession>
<dbReference type="Gene3D" id="3.40.190.10">
    <property type="entry name" value="Periplasmic binding protein-like II"/>
    <property type="match status" value="2"/>
</dbReference>
<dbReference type="SMART" id="SM00388">
    <property type="entry name" value="HisKA"/>
    <property type="match status" value="1"/>
</dbReference>
<feature type="domain" description="Response regulatory" evidence="17">
    <location>
        <begin position="603"/>
        <end position="722"/>
    </location>
</feature>
<dbReference type="PANTHER" id="PTHR45339">
    <property type="entry name" value="HYBRID SIGNAL TRANSDUCTION HISTIDINE KINASE J"/>
    <property type="match status" value="1"/>
</dbReference>
<dbReference type="InterPro" id="IPR003594">
    <property type="entry name" value="HATPase_dom"/>
</dbReference>
<feature type="region of interest" description="Disordered" evidence="14">
    <location>
        <begin position="1"/>
        <end position="25"/>
    </location>
</feature>
<dbReference type="GO" id="GO:0000155">
    <property type="term" value="F:phosphorelay sensor kinase activity"/>
    <property type="evidence" value="ECO:0007669"/>
    <property type="project" value="InterPro"/>
</dbReference>
<dbReference type="Pfam" id="PF02518">
    <property type="entry name" value="HATPase_c"/>
    <property type="match status" value="1"/>
</dbReference>
<evidence type="ECO:0000256" key="1">
    <source>
        <dbReference type="ARBA" id="ARBA00000085"/>
    </source>
</evidence>
<dbReference type="Gene3D" id="1.10.287.130">
    <property type="match status" value="1"/>
</dbReference>
<dbReference type="Pfam" id="PF00497">
    <property type="entry name" value="SBP_bac_3"/>
    <property type="match status" value="1"/>
</dbReference>
<dbReference type="PANTHER" id="PTHR45339:SF1">
    <property type="entry name" value="HYBRID SIGNAL TRANSDUCTION HISTIDINE KINASE J"/>
    <property type="match status" value="1"/>
</dbReference>
<dbReference type="STRING" id="1121449.SAMN02745704_02875"/>
<evidence type="ECO:0000256" key="8">
    <source>
        <dbReference type="ARBA" id="ARBA00022777"/>
    </source>
</evidence>
<keyword evidence="9" id="KW-0067">ATP-binding</keyword>
<organism evidence="18 19">
    <name type="scientific">Paucidesulfovibrio gracilis DSM 16080</name>
    <dbReference type="NCBI Taxonomy" id="1121449"/>
    <lineage>
        <taxon>Bacteria</taxon>
        <taxon>Pseudomonadati</taxon>
        <taxon>Thermodesulfobacteriota</taxon>
        <taxon>Desulfovibrionia</taxon>
        <taxon>Desulfovibrionales</taxon>
        <taxon>Desulfovibrionaceae</taxon>
        <taxon>Paucidesulfovibrio</taxon>
    </lineage>
</organism>
<keyword evidence="12 15" id="KW-0472">Membrane</keyword>
<dbReference type="SUPFAM" id="SSF47384">
    <property type="entry name" value="Homodimeric domain of signal transducing histidine kinase"/>
    <property type="match status" value="1"/>
</dbReference>
<dbReference type="SUPFAM" id="SSF55874">
    <property type="entry name" value="ATPase domain of HSP90 chaperone/DNA topoisomerase II/histidine kinase"/>
    <property type="match status" value="1"/>
</dbReference>
<name>A0A1T4Y7V2_9BACT</name>
<evidence type="ECO:0000256" key="15">
    <source>
        <dbReference type="SAM" id="Phobius"/>
    </source>
</evidence>
<dbReference type="InterPro" id="IPR011006">
    <property type="entry name" value="CheY-like_superfamily"/>
</dbReference>
<dbReference type="SMART" id="SM00448">
    <property type="entry name" value="REC"/>
    <property type="match status" value="1"/>
</dbReference>
<evidence type="ECO:0000256" key="14">
    <source>
        <dbReference type="SAM" id="MobiDB-lite"/>
    </source>
</evidence>
<dbReference type="Pfam" id="PF00512">
    <property type="entry name" value="HisKA"/>
    <property type="match status" value="1"/>
</dbReference>
<dbReference type="CDD" id="cd00082">
    <property type="entry name" value="HisKA"/>
    <property type="match status" value="1"/>
</dbReference>
<keyword evidence="7" id="KW-0547">Nucleotide-binding</keyword>
<evidence type="ECO:0000259" key="17">
    <source>
        <dbReference type="PROSITE" id="PS50110"/>
    </source>
</evidence>
<dbReference type="GO" id="GO:0005524">
    <property type="term" value="F:ATP binding"/>
    <property type="evidence" value="ECO:0007669"/>
    <property type="project" value="UniProtKB-KW"/>
</dbReference>
<dbReference type="InterPro" id="IPR005467">
    <property type="entry name" value="His_kinase_dom"/>
</dbReference>
<comment type="catalytic activity">
    <reaction evidence="1">
        <text>ATP + protein L-histidine = ADP + protein N-phospho-L-histidine.</text>
        <dbReference type="EC" id="2.7.13.3"/>
    </reaction>
</comment>
<evidence type="ECO:0000256" key="6">
    <source>
        <dbReference type="ARBA" id="ARBA00022692"/>
    </source>
</evidence>
<keyword evidence="5" id="KW-0808">Transferase</keyword>
<dbReference type="InterPro" id="IPR004358">
    <property type="entry name" value="Sig_transdc_His_kin-like_C"/>
</dbReference>
<keyword evidence="6 15" id="KW-0812">Transmembrane</keyword>
<dbReference type="Gene3D" id="3.30.565.10">
    <property type="entry name" value="Histidine kinase-like ATPase, C-terminal domain"/>
    <property type="match status" value="1"/>
</dbReference>
<evidence type="ECO:0000256" key="13">
    <source>
        <dbReference type="PROSITE-ProRule" id="PRU00169"/>
    </source>
</evidence>
<dbReference type="Proteomes" id="UP000190027">
    <property type="component" value="Unassembled WGS sequence"/>
</dbReference>
<evidence type="ECO:0000256" key="11">
    <source>
        <dbReference type="ARBA" id="ARBA00023012"/>
    </source>
</evidence>
<evidence type="ECO:0000256" key="12">
    <source>
        <dbReference type="ARBA" id="ARBA00023136"/>
    </source>
</evidence>
<feature type="modified residue" description="4-aspartylphosphate" evidence="13">
    <location>
        <position position="652"/>
    </location>
</feature>
<comment type="subcellular location">
    <subcellularLocation>
        <location evidence="2">Membrane</location>
    </subcellularLocation>
</comment>
<dbReference type="PRINTS" id="PR00344">
    <property type="entry name" value="BCTRLSENSOR"/>
</dbReference>
<evidence type="ECO:0000256" key="9">
    <source>
        <dbReference type="ARBA" id="ARBA00022840"/>
    </source>
</evidence>
<dbReference type="InterPro" id="IPR001638">
    <property type="entry name" value="Solute-binding_3/MltF_N"/>
</dbReference>
<dbReference type="RefSeq" id="WP_159447258.1">
    <property type="nucleotide sequence ID" value="NZ_FUYC01000036.1"/>
</dbReference>
<dbReference type="FunFam" id="3.30.565.10:FF:000010">
    <property type="entry name" value="Sensor histidine kinase RcsC"/>
    <property type="match status" value="1"/>
</dbReference>
<dbReference type="AlphaFoldDB" id="A0A1T4Y7V2"/>
<dbReference type="GO" id="GO:0016020">
    <property type="term" value="C:membrane"/>
    <property type="evidence" value="ECO:0007669"/>
    <property type="project" value="UniProtKB-SubCell"/>
</dbReference>
<evidence type="ECO:0000313" key="19">
    <source>
        <dbReference type="Proteomes" id="UP000190027"/>
    </source>
</evidence>
<keyword evidence="10 15" id="KW-1133">Transmembrane helix</keyword>
<keyword evidence="19" id="KW-1185">Reference proteome</keyword>
<dbReference type="PROSITE" id="PS50110">
    <property type="entry name" value="RESPONSE_REGULATORY"/>
    <property type="match status" value="1"/>
</dbReference>
<sequence>MLSGKMREHTPHPCPAGPNAPGRGWTRPRNPARWVRLGLVLVGLVLSWCMPMNAMAQQEPVKVSESRVIRVGVYDNRPIIFPVGVDGAGGFFVDVLESVAQRQGWRLQYVHGTWANVFAAVKQGKIDLLPAVAHEESRESFLSFSSRTLLTNWGQIYARRGLNVQSLLDIDGLVLGVLDGDTHAKAIQNLLDEFGISYAVVRFSSYEDLLRGLEDHVADVGGLNRIYGTKNAWNYRVSSTPVVYNPIELRFAAPAGDPAGVLPALDTAVSAMMRDKDSTYHQSQARWFGGVPSGLPAWVLPVSAGAGLLVMLLAGMNMLMRRRIADRTAELVQARDAAQTASRAKSRFLANMSHEVRTPLNGLLGMLQILRDTPLNGEQQEFVDTALHSGRSLLSVINDVLDLSKIESGSLEVSEEAFCPRAMINSVRDLFQEEARKKGVRLSVHVSPDMPDALLGDAGKWRQILFNLVGNAVKFTHQGSVDVEAALLDGSDNRQSSSSDRHMIRLEVRDTGIGIDPDLQDKCFEPFCQLDASPTRAYGGAGLGLSIVRRLVDIMEGQVSFRSEPGWGTAAEVLLPARVAPAMDQDPCTPDPSQPATEPRGLRVLVAEDNRVNRLAMRRFLEGMGHTVLEAGNGREALDTLALQEVDCVLMDVQMPVMDGTETTLRIRAGELGTARRSLPVVAVTAHAMKGDRESFLAAGMDDYLAKPVDRKDLRQVLARLFGSGRSPLHY</sequence>
<proteinExistence type="predicted"/>
<feature type="compositionally biased region" description="Basic and acidic residues" evidence="14">
    <location>
        <begin position="1"/>
        <end position="11"/>
    </location>
</feature>
<dbReference type="SMART" id="SM00062">
    <property type="entry name" value="PBPb"/>
    <property type="match status" value="1"/>
</dbReference>
<keyword evidence="11" id="KW-0902">Two-component regulatory system</keyword>
<evidence type="ECO:0000256" key="2">
    <source>
        <dbReference type="ARBA" id="ARBA00004370"/>
    </source>
</evidence>
<dbReference type="CDD" id="cd17546">
    <property type="entry name" value="REC_hyHK_CKI1_RcsC-like"/>
    <property type="match status" value="1"/>
</dbReference>
<dbReference type="EMBL" id="FUYC01000036">
    <property type="protein sequence ID" value="SKA97763.1"/>
    <property type="molecule type" value="Genomic_DNA"/>
</dbReference>
<keyword evidence="8 18" id="KW-0418">Kinase</keyword>
<dbReference type="Pfam" id="PF00072">
    <property type="entry name" value="Response_reg"/>
    <property type="match status" value="1"/>
</dbReference>
<reference evidence="18 19" key="1">
    <citation type="submission" date="2017-02" db="EMBL/GenBank/DDBJ databases">
        <authorList>
            <person name="Peterson S.W."/>
        </authorList>
    </citation>
    <scope>NUCLEOTIDE SEQUENCE [LARGE SCALE GENOMIC DNA]</scope>
    <source>
        <strain evidence="18 19">DSM 16080</strain>
    </source>
</reference>
<dbReference type="Gene3D" id="3.40.50.2300">
    <property type="match status" value="1"/>
</dbReference>
<dbReference type="FunFam" id="1.10.287.130:FF:000004">
    <property type="entry name" value="Ethylene receptor 1"/>
    <property type="match status" value="1"/>
</dbReference>